<accession>A0A0A9BL22</accession>
<reference evidence="1" key="1">
    <citation type="submission" date="2014-09" db="EMBL/GenBank/DDBJ databases">
        <authorList>
            <person name="Magalhaes I.L.F."/>
            <person name="Oliveira U."/>
            <person name="Santos F.R."/>
            <person name="Vidigal T.H.D.A."/>
            <person name="Brescovit A.D."/>
            <person name="Santos A.J."/>
        </authorList>
    </citation>
    <scope>NUCLEOTIDE SEQUENCE</scope>
    <source>
        <tissue evidence="1">Shoot tissue taken approximately 20 cm above the soil surface</tissue>
    </source>
</reference>
<dbReference type="AlphaFoldDB" id="A0A0A9BL22"/>
<evidence type="ECO:0000313" key="1">
    <source>
        <dbReference type="EMBL" id="JAD64624.1"/>
    </source>
</evidence>
<organism evidence="1">
    <name type="scientific">Arundo donax</name>
    <name type="common">Giant reed</name>
    <name type="synonym">Donax arundinaceus</name>
    <dbReference type="NCBI Taxonomy" id="35708"/>
    <lineage>
        <taxon>Eukaryota</taxon>
        <taxon>Viridiplantae</taxon>
        <taxon>Streptophyta</taxon>
        <taxon>Embryophyta</taxon>
        <taxon>Tracheophyta</taxon>
        <taxon>Spermatophyta</taxon>
        <taxon>Magnoliopsida</taxon>
        <taxon>Liliopsida</taxon>
        <taxon>Poales</taxon>
        <taxon>Poaceae</taxon>
        <taxon>PACMAD clade</taxon>
        <taxon>Arundinoideae</taxon>
        <taxon>Arundineae</taxon>
        <taxon>Arundo</taxon>
    </lineage>
</organism>
<reference evidence="1" key="2">
    <citation type="journal article" date="2015" name="Data Brief">
        <title>Shoot transcriptome of the giant reed, Arundo donax.</title>
        <authorList>
            <person name="Barrero R.A."/>
            <person name="Guerrero F.D."/>
            <person name="Moolhuijzen P."/>
            <person name="Goolsby J.A."/>
            <person name="Tidwell J."/>
            <person name="Bellgard S.E."/>
            <person name="Bellgard M.I."/>
        </authorList>
    </citation>
    <scope>NUCLEOTIDE SEQUENCE</scope>
    <source>
        <tissue evidence="1">Shoot tissue taken approximately 20 cm above the soil surface</tissue>
    </source>
</reference>
<proteinExistence type="predicted"/>
<name>A0A0A9BL22_ARUDO</name>
<protein>
    <submittedName>
        <fullName evidence="1">Uncharacterized protein</fullName>
    </submittedName>
</protein>
<dbReference type="EMBL" id="GBRH01233271">
    <property type="protein sequence ID" value="JAD64624.1"/>
    <property type="molecule type" value="Transcribed_RNA"/>
</dbReference>
<sequence length="24" mass="2726">MWLSGCICKTCTLDTRICSLQVNH</sequence>